<evidence type="ECO:0000256" key="3">
    <source>
        <dbReference type="ARBA" id="ARBA00005760"/>
    </source>
</evidence>
<keyword evidence="7" id="KW-0653">Protein transport</keyword>
<evidence type="ECO:0000256" key="7">
    <source>
        <dbReference type="ARBA" id="ARBA00022927"/>
    </source>
</evidence>
<dbReference type="InterPro" id="IPR019049">
    <property type="entry name" value="Nucleoporin_prot_Ndc1/Nup"/>
</dbReference>
<feature type="transmembrane region" description="Helical" evidence="13">
    <location>
        <begin position="102"/>
        <end position="120"/>
    </location>
</feature>
<dbReference type="GO" id="GO:0015031">
    <property type="term" value="P:protein transport"/>
    <property type="evidence" value="ECO:0007669"/>
    <property type="project" value="UniProtKB-KW"/>
</dbReference>
<evidence type="ECO:0000313" key="14">
    <source>
        <dbReference type="EMBL" id="CCE62903.1"/>
    </source>
</evidence>
<evidence type="ECO:0000256" key="9">
    <source>
        <dbReference type="ARBA" id="ARBA00023010"/>
    </source>
</evidence>
<evidence type="ECO:0000256" key="12">
    <source>
        <dbReference type="ARBA" id="ARBA00023242"/>
    </source>
</evidence>
<evidence type="ECO:0000256" key="8">
    <source>
        <dbReference type="ARBA" id="ARBA00022989"/>
    </source>
</evidence>
<dbReference type="PANTHER" id="PTHR13269">
    <property type="entry name" value="NUCLEOPORIN NDC1"/>
    <property type="match status" value="1"/>
</dbReference>
<keyword evidence="11 13" id="KW-0472">Membrane</keyword>
<comment type="similarity">
    <text evidence="3">Belongs to the NDC1 family.</text>
</comment>
<evidence type="ECO:0000256" key="2">
    <source>
        <dbReference type="ARBA" id="ARBA00004567"/>
    </source>
</evidence>
<keyword evidence="6" id="KW-0509">mRNA transport</keyword>
<dbReference type="GO" id="GO:0051028">
    <property type="term" value="P:mRNA transport"/>
    <property type="evidence" value="ECO:0007669"/>
    <property type="project" value="UniProtKB-KW"/>
</dbReference>
<keyword evidence="9" id="KW-0811">Translocation</keyword>
<dbReference type="EMBL" id="HE612859">
    <property type="protein sequence ID" value="CCE62903.1"/>
    <property type="molecule type" value="Genomic_DNA"/>
</dbReference>
<dbReference type="HOGENOM" id="CLU_028040_0_0_1"/>
<keyword evidence="4" id="KW-0813">Transport</keyword>
<evidence type="ECO:0000256" key="6">
    <source>
        <dbReference type="ARBA" id="ARBA00022816"/>
    </source>
</evidence>
<dbReference type="RefSeq" id="XP_003685337.1">
    <property type="nucleotide sequence ID" value="XM_003685289.1"/>
</dbReference>
<evidence type="ECO:0000256" key="5">
    <source>
        <dbReference type="ARBA" id="ARBA00022692"/>
    </source>
</evidence>
<name>G8BST2_TETPH</name>
<evidence type="ECO:0000313" key="15">
    <source>
        <dbReference type="Proteomes" id="UP000005666"/>
    </source>
</evidence>
<evidence type="ECO:0000256" key="11">
    <source>
        <dbReference type="ARBA" id="ARBA00023136"/>
    </source>
</evidence>
<evidence type="ECO:0000256" key="1">
    <source>
        <dbReference type="ARBA" id="ARBA00004232"/>
    </source>
</evidence>
<dbReference type="GO" id="GO:0031965">
    <property type="term" value="C:nuclear membrane"/>
    <property type="evidence" value="ECO:0007669"/>
    <property type="project" value="UniProtKB-SubCell"/>
</dbReference>
<dbReference type="OrthoDB" id="67850at2759"/>
<dbReference type="KEGG" id="tpf:TPHA_0D02660"/>
<protein>
    <recommendedName>
        <fullName evidence="16">Nucleoporin NDC1</fullName>
    </recommendedName>
</protein>
<dbReference type="AlphaFoldDB" id="G8BST2"/>
<evidence type="ECO:0008006" key="16">
    <source>
        <dbReference type="Google" id="ProtNLM"/>
    </source>
</evidence>
<dbReference type="OMA" id="AHMSIGC"/>
<evidence type="ECO:0000256" key="13">
    <source>
        <dbReference type="SAM" id="Phobius"/>
    </source>
</evidence>
<feature type="transmembrane region" description="Helical" evidence="13">
    <location>
        <begin position="49"/>
        <end position="73"/>
    </location>
</feature>
<dbReference type="GO" id="GO:0106166">
    <property type="term" value="F:spindle pole body-nuclear membrane anchor activity"/>
    <property type="evidence" value="ECO:0007669"/>
    <property type="project" value="TreeGrafter"/>
</dbReference>
<keyword evidence="8 13" id="KW-1133">Transmembrane helix</keyword>
<dbReference type="GO" id="GO:0006999">
    <property type="term" value="P:nuclear pore organization"/>
    <property type="evidence" value="ECO:0007669"/>
    <property type="project" value="TreeGrafter"/>
</dbReference>
<dbReference type="GO" id="GO:0005816">
    <property type="term" value="C:spindle pole body"/>
    <property type="evidence" value="ECO:0007669"/>
    <property type="project" value="TreeGrafter"/>
</dbReference>
<proteinExistence type="inferred from homology"/>
<sequence length="566" mass="65525">MNGSILSYRLIFNDVSKTRFHNLATRLLIISSCIEALFWSLVTSNNNQLLIWIPKFFLKLVLSYIINICIITTRKQYLYVQSRDHSNIAVALIKEMFTVRCIIYEFIYIISCMLISLVMKDTIGPAFLDYDFLNYFQIYIWFIIPSTYTFQHMCLNVDKLSFLFGYSIQDPQDYIVGRFHKIVIKSAILGLSCNFISLIIFFSFTDLSIVNFKFQGYLIILSFYIFMKFEFANLTFSAYMSIGCLYKGKPISLLSRTPIETLLSGLLSGHEFTKLTAFQELLYRSTLSSPHYRYPIYDLAIDNPIIWNQLLESCLVIIQATNEPVESYIHAVRNNYIPFHKYREPKNNITTGSYYKVSTKNQSMMNNGFNEKYLRNESTNDNSYTLLPDLVNILYQSLASKIWYFFFPSIYNKPENSYKLTLFEAWTMSKSRQANRLVKSPILHANSVIALTGLLINAKEEDGFGRVKQSIGSVLTCLEKSMYSLGKFNDLEIPSHQIVPFAKKIANANEEATPSSPAPDIISILYDLSVSAFLELVLKYDTVLDDVYLDTEVRRLSEWILNIYRN</sequence>
<gene>
    <name evidence="14" type="primary">TPHA0D02660</name>
    <name evidence="14" type="ordered locus">TPHA_0D02660</name>
</gene>
<keyword evidence="10" id="KW-0906">Nuclear pore complex</keyword>
<reference evidence="14 15" key="1">
    <citation type="journal article" date="2011" name="Proc. Natl. Acad. Sci. U.S.A.">
        <title>Evolutionary erosion of yeast sex chromosomes by mating-type switching accidents.</title>
        <authorList>
            <person name="Gordon J.L."/>
            <person name="Armisen D."/>
            <person name="Proux-Wera E."/>
            <person name="Oheigeartaigh S.S."/>
            <person name="Byrne K.P."/>
            <person name="Wolfe K.H."/>
        </authorList>
    </citation>
    <scope>NUCLEOTIDE SEQUENCE [LARGE SCALE GENOMIC DNA]</scope>
    <source>
        <strain evidence="15">ATCC 24235 / CBS 4417 / NBRC 1672 / NRRL Y-8282 / UCD 70-5</strain>
    </source>
</reference>
<keyword evidence="15" id="KW-1185">Reference proteome</keyword>
<keyword evidence="12" id="KW-0539">Nucleus</keyword>
<dbReference type="GeneID" id="11534294"/>
<dbReference type="Pfam" id="PF09531">
    <property type="entry name" value="Ndc1_Nup"/>
    <property type="match status" value="1"/>
</dbReference>
<feature type="transmembrane region" description="Helical" evidence="13">
    <location>
        <begin position="132"/>
        <end position="150"/>
    </location>
</feature>
<accession>G8BST2</accession>
<feature type="transmembrane region" description="Helical" evidence="13">
    <location>
        <begin position="216"/>
        <end position="246"/>
    </location>
</feature>
<dbReference type="GO" id="GO:0070631">
    <property type="term" value="P:spindle pole body localization"/>
    <property type="evidence" value="ECO:0007669"/>
    <property type="project" value="TreeGrafter"/>
</dbReference>
<dbReference type="STRING" id="1071381.G8BST2"/>
<evidence type="ECO:0000256" key="10">
    <source>
        <dbReference type="ARBA" id="ARBA00023132"/>
    </source>
</evidence>
<dbReference type="PANTHER" id="PTHR13269:SF6">
    <property type="entry name" value="NUCLEOPORIN NDC1"/>
    <property type="match status" value="1"/>
</dbReference>
<feature type="transmembrane region" description="Helical" evidence="13">
    <location>
        <begin position="182"/>
        <end position="204"/>
    </location>
</feature>
<feature type="transmembrane region" description="Helical" evidence="13">
    <location>
        <begin position="23"/>
        <end position="43"/>
    </location>
</feature>
<organism evidence="14 15">
    <name type="scientific">Tetrapisispora phaffii (strain ATCC 24235 / CBS 4417 / NBRC 1672 / NRRL Y-8282 / UCD 70-5)</name>
    <name type="common">Yeast</name>
    <name type="synonym">Fabospora phaffii</name>
    <dbReference type="NCBI Taxonomy" id="1071381"/>
    <lineage>
        <taxon>Eukaryota</taxon>
        <taxon>Fungi</taxon>
        <taxon>Dikarya</taxon>
        <taxon>Ascomycota</taxon>
        <taxon>Saccharomycotina</taxon>
        <taxon>Saccharomycetes</taxon>
        <taxon>Saccharomycetales</taxon>
        <taxon>Saccharomycetaceae</taxon>
        <taxon>Tetrapisispora</taxon>
    </lineage>
</organism>
<keyword evidence="5 13" id="KW-0812">Transmembrane</keyword>
<dbReference type="Proteomes" id="UP000005666">
    <property type="component" value="Chromosome 4"/>
</dbReference>
<dbReference type="eggNOG" id="ENOG502RZSR">
    <property type="taxonomic scope" value="Eukaryota"/>
</dbReference>
<dbReference type="GO" id="GO:0070762">
    <property type="term" value="C:nuclear pore transmembrane ring"/>
    <property type="evidence" value="ECO:0007669"/>
    <property type="project" value="TreeGrafter"/>
</dbReference>
<comment type="subcellular location">
    <subcellularLocation>
        <location evidence="1">Nucleus membrane</location>
        <topology evidence="1">Multi-pass membrane protein</topology>
    </subcellularLocation>
    <subcellularLocation>
        <location evidence="2">Nucleus</location>
        <location evidence="2">Nuclear pore complex</location>
    </subcellularLocation>
</comment>
<evidence type="ECO:0000256" key="4">
    <source>
        <dbReference type="ARBA" id="ARBA00022448"/>
    </source>
</evidence>